<feature type="region of interest" description="Disordered" evidence="1">
    <location>
        <begin position="95"/>
        <end position="122"/>
    </location>
</feature>
<evidence type="ECO:0000256" key="1">
    <source>
        <dbReference type="SAM" id="MobiDB-lite"/>
    </source>
</evidence>
<gene>
    <name evidence="2" type="ORF">PVAP13_7NG118055</name>
</gene>
<protein>
    <submittedName>
        <fullName evidence="2">Uncharacterized protein</fullName>
    </submittedName>
</protein>
<organism evidence="2 3">
    <name type="scientific">Panicum virgatum</name>
    <name type="common">Blackwell switchgrass</name>
    <dbReference type="NCBI Taxonomy" id="38727"/>
    <lineage>
        <taxon>Eukaryota</taxon>
        <taxon>Viridiplantae</taxon>
        <taxon>Streptophyta</taxon>
        <taxon>Embryophyta</taxon>
        <taxon>Tracheophyta</taxon>
        <taxon>Spermatophyta</taxon>
        <taxon>Magnoliopsida</taxon>
        <taxon>Liliopsida</taxon>
        <taxon>Poales</taxon>
        <taxon>Poaceae</taxon>
        <taxon>PACMAD clade</taxon>
        <taxon>Panicoideae</taxon>
        <taxon>Panicodae</taxon>
        <taxon>Paniceae</taxon>
        <taxon>Panicinae</taxon>
        <taxon>Panicum</taxon>
        <taxon>Panicum sect. Hiantes</taxon>
    </lineage>
</organism>
<reference evidence="2" key="1">
    <citation type="submission" date="2020-05" db="EMBL/GenBank/DDBJ databases">
        <title>WGS assembly of Panicum virgatum.</title>
        <authorList>
            <person name="Lovell J.T."/>
            <person name="Jenkins J."/>
            <person name="Shu S."/>
            <person name="Juenger T.E."/>
            <person name="Schmutz J."/>
        </authorList>
    </citation>
    <scope>NUCLEOTIDE SEQUENCE</scope>
    <source>
        <strain evidence="2">AP13</strain>
    </source>
</reference>
<dbReference type="Proteomes" id="UP000823388">
    <property type="component" value="Chromosome 7N"/>
</dbReference>
<proteinExistence type="predicted"/>
<evidence type="ECO:0000313" key="3">
    <source>
        <dbReference type="Proteomes" id="UP000823388"/>
    </source>
</evidence>
<dbReference type="AlphaFoldDB" id="A0A8T0PR69"/>
<dbReference type="EMBL" id="CM029050">
    <property type="protein sequence ID" value="KAG2564483.1"/>
    <property type="molecule type" value="Genomic_DNA"/>
</dbReference>
<sequence>MAESTPLDALASAVTEMDRVADKLRKHVTEARAADRTKNQELEKALTQVEVLAESLEQFAFLCQEVVVKNSPPDHEEITSTDEREAAERQWEFEHPIPPQTLAEHCEQHGLNYDSDQSRGIN</sequence>
<evidence type="ECO:0000313" key="2">
    <source>
        <dbReference type="EMBL" id="KAG2564483.1"/>
    </source>
</evidence>
<keyword evidence="3" id="KW-1185">Reference proteome</keyword>
<name>A0A8T0PR69_PANVG</name>
<comment type="caution">
    <text evidence="2">The sequence shown here is derived from an EMBL/GenBank/DDBJ whole genome shotgun (WGS) entry which is preliminary data.</text>
</comment>
<accession>A0A8T0PR69</accession>